<feature type="chain" id="PRO_5021238994" evidence="1">
    <location>
        <begin position="17"/>
        <end position="100"/>
    </location>
</feature>
<evidence type="ECO:0000313" key="2">
    <source>
        <dbReference type="EMBL" id="GBL80272.1"/>
    </source>
</evidence>
<name>A0A4Y2AK90_ARAVE</name>
<organism evidence="2 3">
    <name type="scientific">Araneus ventricosus</name>
    <name type="common">Orbweaver spider</name>
    <name type="synonym">Epeira ventricosa</name>
    <dbReference type="NCBI Taxonomy" id="182803"/>
    <lineage>
        <taxon>Eukaryota</taxon>
        <taxon>Metazoa</taxon>
        <taxon>Ecdysozoa</taxon>
        <taxon>Arthropoda</taxon>
        <taxon>Chelicerata</taxon>
        <taxon>Arachnida</taxon>
        <taxon>Araneae</taxon>
        <taxon>Araneomorphae</taxon>
        <taxon>Entelegynae</taxon>
        <taxon>Araneoidea</taxon>
        <taxon>Araneidae</taxon>
        <taxon>Araneus</taxon>
    </lineage>
</organism>
<reference evidence="2 3" key="1">
    <citation type="journal article" date="2019" name="Sci. Rep.">
        <title>Orb-weaving spider Araneus ventricosus genome elucidates the spidroin gene catalogue.</title>
        <authorList>
            <person name="Kono N."/>
            <person name="Nakamura H."/>
            <person name="Ohtoshi R."/>
            <person name="Moran D.A.P."/>
            <person name="Shinohara A."/>
            <person name="Yoshida Y."/>
            <person name="Fujiwara M."/>
            <person name="Mori M."/>
            <person name="Tomita M."/>
            <person name="Arakawa K."/>
        </authorList>
    </citation>
    <scope>NUCLEOTIDE SEQUENCE [LARGE SCALE GENOMIC DNA]</scope>
</reference>
<feature type="signal peptide" evidence="1">
    <location>
        <begin position="1"/>
        <end position="16"/>
    </location>
</feature>
<accession>A0A4Y2AK90</accession>
<sequence length="100" mass="11504">MSIGLFVLFVICVLETLEHPTLRDWVRAYLPLNYFKSQNEEHVHQVSSTLASMSIGVFVICVLETLQHATQRDLVRAYSPLQYFKSANEEPEFQVSSKLD</sequence>
<evidence type="ECO:0000256" key="1">
    <source>
        <dbReference type="SAM" id="SignalP"/>
    </source>
</evidence>
<protein>
    <submittedName>
        <fullName evidence="2">Uncharacterized protein</fullName>
    </submittedName>
</protein>
<proteinExistence type="predicted"/>
<evidence type="ECO:0000313" key="3">
    <source>
        <dbReference type="Proteomes" id="UP000499080"/>
    </source>
</evidence>
<keyword evidence="3" id="KW-1185">Reference proteome</keyword>
<dbReference type="Proteomes" id="UP000499080">
    <property type="component" value="Unassembled WGS sequence"/>
</dbReference>
<dbReference type="EMBL" id="BGPR01000021">
    <property type="protein sequence ID" value="GBL80272.1"/>
    <property type="molecule type" value="Genomic_DNA"/>
</dbReference>
<gene>
    <name evidence="2" type="ORF">AVEN_92204_1</name>
</gene>
<comment type="caution">
    <text evidence="2">The sequence shown here is derived from an EMBL/GenBank/DDBJ whole genome shotgun (WGS) entry which is preliminary data.</text>
</comment>
<dbReference type="AlphaFoldDB" id="A0A4Y2AK90"/>
<keyword evidence="1" id="KW-0732">Signal</keyword>